<keyword evidence="2" id="KW-0732">Signal</keyword>
<dbReference type="PANTHER" id="PTHR35340">
    <property type="entry name" value="PQQ ENZYME REPEAT PROTEIN-RELATED"/>
    <property type="match status" value="1"/>
</dbReference>
<feature type="chain" id="PRO_5001704759" description="ASST-domain-containing protein" evidence="2">
    <location>
        <begin position="21"/>
        <end position="618"/>
    </location>
</feature>
<dbReference type="GeneID" id="25366177"/>
<accession>A0A074YF23</accession>
<dbReference type="RefSeq" id="XP_013344953.1">
    <property type="nucleotide sequence ID" value="XM_013489499.1"/>
</dbReference>
<dbReference type="InterPro" id="IPR039535">
    <property type="entry name" value="ASST-like"/>
</dbReference>
<keyword evidence="4" id="KW-1185">Reference proteome</keyword>
<sequence length="618" mass="69623">MHCAILLLVQLLFLEYYSLAEDVGFDYDPTDLVAWEHDYGHYPYRSFESTDLTPPAVARKVDSPTCHDGLFTFLTPRGTAVNESHGFVILDDEGELVWMQKTEGQPYNLDVQTYQGAPHLTYWLGDDTVGGHGEGDYYLLSSSYDLVAKISALDDLRADLHTLSITADDTAIISIYQPYEKEKGGQLQYIWDCLFQEIDIATNILVFQWRASDYHDTSESYHEPRYKDEGSTNHTHWDWYHLNSVEKDNLGNYLVSARYTHSISYIDGQTGDLIWTLGGKRNMFTSNDHALDFASQHFAQFHSVDDFPSLKASFGESQEGVTTRLISLFDNRNDDTWDSGLASRGLLLAVSYPTHPDSNGKINKDDYKVRIVHEYLHPGELIADSQGSLQVVPSSGDNQDPSIVVGWGARAVWSSYSSSGKLMCDDHFGTEAAILNGSVQSYHVMRYPWIGLPSEPLAGIYNPDRNSLFVSWNGATEVDSYALQHSDESASGSYAGWIYISITPKEGFETEVVIGECVTRFVRVIALDVEDNVLGVSEAIELPFKTGFHCDEINNMYITSDGNTFSAGGVTFAPVALIMAAMSFTMFLILMFESWRAYKIWQKRREHAYYRLEVDPYL</sequence>
<dbReference type="InterPro" id="IPR053143">
    <property type="entry name" value="Arylsulfate_ST"/>
</dbReference>
<evidence type="ECO:0000313" key="4">
    <source>
        <dbReference type="Proteomes" id="UP000030641"/>
    </source>
</evidence>
<keyword evidence="1" id="KW-1133">Transmembrane helix</keyword>
<name>A0A074YF23_AURSE</name>
<dbReference type="OrthoDB" id="5427350at2759"/>
<proteinExistence type="predicted"/>
<reference evidence="3 4" key="1">
    <citation type="journal article" date="2014" name="BMC Genomics">
        <title>Genome sequencing of four Aureobasidium pullulans varieties: biotechnological potential, stress tolerance, and description of new species.</title>
        <authorList>
            <person name="Gostin Ar C."/>
            <person name="Ohm R.A."/>
            <person name="Kogej T."/>
            <person name="Sonjak S."/>
            <person name="Turk M."/>
            <person name="Zajc J."/>
            <person name="Zalar P."/>
            <person name="Grube M."/>
            <person name="Sun H."/>
            <person name="Han J."/>
            <person name="Sharma A."/>
            <person name="Chiniquy J."/>
            <person name="Ngan C.Y."/>
            <person name="Lipzen A."/>
            <person name="Barry K."/>
            <person name="Grigoriev I.V."/>
            <person name="Gunde-Cimerman N."/>
        </authorList>
    </citation>
    <scope>NUCLEOTIDE SEQUENCE [LARGE SCALE GENOMIC DNA]</scope>
    <source>
        <strain evidence="3 4">EXF-2481</strain>
    </source>
</reference>
<dbReference type="STRING" id="1043005.A0A074YF23"/>
<keyword evidence="1" id="KW-0812">Transmembrane</keyword>
<evidence type="ECO:0000256" key="1">
    <source>
        <dbReference type="SAM" id="Phobius"/>
    </source>
</evidence>
<dbReference type="InParanoid" id="A0A074YF23"/>
<evidence type="ECO:0008006" key="5">
    <source>
        <dbReference type="Google" id="ProtNLM"/>
    </source>
</evidence>
<dbReference type="EMBL" id="KL584756">
    <property type="protein sequence ID" value="KEQ96423.1"/>
    <property type="molecule type" value="Genomic_DNA"/>
</dbReference>
<gene>
    <name evidence="3" type="ORF">AUEXF2481DRAFT_38684</name>
</gene>
<evidence type="ECO:0000256" key="2">
    <source>
        <dbReference type="SAM" id="SignalP"/>
    </source>
</evidence>
<feature type="transmembrane region" description="Helical" evidence="1">
    <location>
        <begin position="572"/>
        <end position="595"/>
    </location>
</feature>
<dbReference type="Proteomes" id="UP000030641">
    <property type="component" value="Unassembled WGS sequence"/>
</dbReference>
<dbReference type="OMA" id="WIWDGTF"/>
<dbReference type="PANTHER" id="PTHR35340:SF5">
    <property type="entry name" value="ASST-DOMAIN-CONTAINING PROTEIN"/>
    <property type="match status" value="1"/>
</dbReference>
<protein>
    <recommendedName>
        <fullName evidence="5">ASST-domain-containing protein</fullName>
    </recommendedName>
</protein>
<keyword evidence="1" id="KW-0472">Membrane</keyword>
<evidence type="ECO:0000313" key="3">
    <source>
        <dbReference type="EMBL" id="KEQ96423.1"/>
    </source>
</evidence>
<dbReference type="AlphaFoldDB" id="A0A074YF23"/>
<dbReference type="Pfam" id="PF14269">
    <property type="entry name" value="Arylsulfotran_2"/>
    <property type="match status" value="1"/>
</dbReference>
<dbReference type="HOGENOM" id="CLU_018249_0_1_1"/>
<feature type="signal peptide" evidence="2">
    <location>
        <begin position="1"/>
        <end position="20"/>
    </location>
</feature>
<organism evidence="3 4">
    <name type="scientific">Aureobasidium subglaciale (strain EXF-2481)</name>
    <name type="common">Aureobasidium pullulans var. subglaciale</name>
    <dbReference type="NCBI Taxonomy" id="1043005"/>
    <lineage>
        <taxon>Eukaryota</taxon>
        <taxon>Fungi</taxon>
        <taxon>Dikarya</taxon>
        <taxon>Ascomycota</taxon>
        <taxon>Pezizomycotina</taxon>
        <taxon>Dothideomycetes</taxon>
        <taxon>Dothideomycetidae</taxon>
        <taxon>Dothideales</taxon>
        <taxon>Saccotheciaceae</taxon>
        <taxon>Aureobasidium</taxon>
    </lineage>
</organism>